<dbReference type="HAMAP" id="MF_00548">
    <property type="entry name" value="ZupT"/>
    <property type="match status" value="1"/>
</dbReference>
<gene>
    <name evidence="13 14" type="primary">zupT</name>
    <name evidence="14" type="ORF">K8V79_07850</name>
</gene>
<dbReference type="PANTHER" id="PTHR11040:SF205">
    <property type="entry name" value="ZINC TRANSPORTER ZUPT"/>
    <property type="match status" value="1"/>
</dbReference>
<feature type="binding site" description="M1 metal binding site" evidence="13">
    <location>
        <position position="162"/>
    </location>
    <ligand>
        <name>Zn(2+)</name>
        <dbReference type="ChEBI" id="CHEBI:29105"/>
    </ligand>
</feature>
<evidence type="ECO:0000256" key="8">
    <source>
        <dbReference type="ARBA" id="ARBA00022906"/>
    </source>
</evidence>
<evidence type="ECO:0000256" key="7">
    <source>
        <dbReference type="ARBA" id="ARBA00022833"/>
    </source>
</evidence>
<feature type="binding site" description="M2 metal binding site" evidence="13">
    <location>
        <position position="166"/>
    </location>
    <ligand>
        <name>Fe(2+)</name>
        <dbReference type="ChEBI" id="CHEBI:29033"/>
    </ligand>
</feature>
<comment type="catalytic activity">
    <reaction evidence="13">
        <text>Zn(2+)(in) = Zn(2+)(out)</text>
        <dbReference type="Rhea" id="RHEA:29351"/>
        <dbReference type="ChEBI" id="CHEBI:29105"/>
    </reaction>
</comment>
<sequence length="269" mass="28426">MQAILPDQVGIAFSLTFLAGLATVVGGGMVLFLKRPNFRVLAFGLAFAAGAMIYVSLTEILNKSIHSFSSAFNEKTGFALGTFAFLLGVILVLVLDRLIPNPHETMETRQAQDASQPQLLRTGLLTLLAISAHNLPEGLATFFATLESPALGVPLAVAIAIHNIPEGVAIALPVYLATGRKDYALLASFVSGLAEPLGAALGHFILAPYMNQTMYGMVFGVIGGVMVYLALDELLPAAKKFSQGHETVYGLVSGMAALATSLVIFKFIQ</sequence>
<evidence type="ECO:0000313" key="15">
    <source>
        <dbReference type="Proteomes" id="UP000787156"/>
    </source>
</evidence>
<keyword evidence="5 13" id="KW-0812">Transmembrane</keyword>
<evidence type="ECO:0000256" key="1">
    <source>
        <dbReference type="ARBA" id="ARBA00004651"/>
    </source>
</evidence>
<dbReference type="NCBIfam" id="NF003243">
    <property type="entry name" value="PRK04201.1"/>
    <property type="match status" value="1"/>
</dbReference>
<comment type="function">
    <text evidence="13">Mediates zinc uptake. May also transport other divalent cations.</text>
</comment>
<feature type="transmembrane region" description="Helical" evidence="13">
    <location>
        <begin position="213"/>
        <end position="235"/>
    </location>
</feature>
<evidence type="ECO:0000256" key="11">
    <source>
        <dbReference type="ARBA" id="ARBA00023065"/>
    </source>
</evidence>
<evidence type="ECO:0000256" key="10">
    <source>
        <dbReference type="ARBA" id="ARBA00023004"/>
    </source>
</evidence>
<keyword evidence="12 13" id="KW-0472">Membrane</keyword>
<feature type="transmembrane region" description="Helical" evidence="13">
    <location>
        <begin position="247"/>
        <end position="268"/>
    </location>
</feature>
<dbReference type="GO" id="GO:0046872">
    <property type="term" value="F:metal ion binding"/>
    <property type="evidence" value="ECO:0007669"/>
    <property type="project" value="UniProtKB-KW"/>
</dbReference>
<keyword evidence="4 13" id="KW-1003">Cell membrane</keyword>
<dbReference type="AlphaFoldDB" id="A0A9D2ZZH0"/>
<proteinExistence type="inferred from homology"/>
<name>A0A9D2ZZH0_ACILW</name>
<comment type="similarity">
    <text evidence="2 13">Belongs to the ZIP transporter (TC 2.A.5) family. ZupT subfamily.</text>
</comment>
<keyword evidence="3 13" id="KW-0813">Transport</keyword>
<evidence type="ECO:0000256" key="4">
    <source>
        <dbReference type="ARBA" id="ARBA00022475"/>
    </source>
</evidence>
<evidence type="ECO:0000256" key="2">
    <source>
        <dbReference type="ARBA" id="ARBA00009703"/>
    </source>
</evidence>
<keyword evidence="7 13" id="KW-0862">Zinc</keyword>
<dbReference type="Pfam" id="PF02535">
    <property type="entry name" value="Zip"/>
    <property type="match status" value="1"/>
</dbReference>
<dbReference type="GO" id="GO:0005886">
    <property type="term" value="C:plasma membrane"/>
    <property type="evidence" value="ECO:0007669"/>
    <property type="project" value="UniProtKB-SubCell"/>
</dbReference>
<keyword evidence="8 13" id="KW-0864">Zinc transport</keyword>
<keyword evidence="9 13" id="KW-1133">Transmembrane helix</keyword>
<dbReference type="InterPro" id="IPR023498">
    <property type="entry name" value="Zn_transptr_ZupT"/>
</dbReference>
<protein>
    <recommendedName>
        <fullName evidence="13">Zinc transporter ZupT</fullName>
    </recommendedName>
</protein>
<feature type="transmembrane region" description="Helical" evidence="13">
    <location>
        <begin position="40"/>
        <end position="57"/>
    </location>
</feature>
<feature type="binding site" description="M2 metal binding site" evidence="13">
    <location>
        <position position="163"/>
    </location>
    <ligand>
        <name>Fe(2+)</name>
        <dbReference type="ChEBI" id="CHEBI:29033"/>
    </ligand>
</feature>
<feature type="transmembrane region" description="Helical" evidence="13">
    <location>
        <begin position="12"/>
        <end position="33"/>
    </location>
</feature>
<dbReference type="EMBL" id="DYWX01000081">
    <property type="protein sequence ID" value="HJF28145.1"/>
    <property type="molecule type" value="Genomic_DNA"/>
</dbReference>
<keyword evidence="10" id="KW-0408">Iron</keyword>
<feature type="binding site" description="M1 metal binding site" evidence="13">
    <location>
        <position position="137"/>
    </location>
    <ligand>
        <name>Zn(2+)</name>
        <dbReference type="ChEBI" id="CHEBI:29105"/>
    </ligand>
</feature>
<feature type="binding site" description="M1 metal binding site" evidence="13">
    <location>
        <position position="166"/>
    </location>
    <ligand>
        <name>Zn(2+)</name>
        <dbReference type="ChEBI" id="CHEBI:29105"/>
    </ligand>
</feature>
<dbReference type="GO" id="GO:0005385">
    <property type="term" value="F:zinc ion transmembrane transporter activity"/>
    <property type="evidence" value="ECO:0007669"/>
    <property type="project" value="UniProtKB-UniRule"/>
</dbReference>
<accession>A0A9D2ZZH0</accession>
<evidence type="ECO:0000313" key="14">
    <source>
        <dbReference type="EMBL" id="HJF28145.1"/>
    </source>
</evidence>
<organism evidence="14 15">
    <name type="scientific">Acinetobacter lwoffii</name>
    <dbReference type="NCBI Taxonomy" id="28090"/>
    <lineage>
        <taxon>Bacteria</taxon>
        <taxon>Pseudomonadati</taxon>
        <taxon>Pseudomonadota</taxon>
        <taxon>Gammaproteobacteria</taxon>
        <taxon>Moraxellales</taxon>
        <taxon>Moraxellaceae</taxon>
        <taxon>Acinetobacter</taxon>
    </lineage>
</organism>
<evidence type="ECO:0000256" key="3">
    <source>
        <dbReference type="ARBA" id="ARBA00022448"/>
    </source>
</evidence>
<feature type="binding site" description="M2 metal binding site" evidence="13">
    <location>
        <position position="137"/>
    </location>
    <ligand>
        <name>Fe(2+)</name>
        <dbReference type="ChEBI" id="CHEBI:29033"/>
    </ligand>
</feature>
<reference evidence="14" key="2">
    <citation type="submission" date="2021-09" db="EMBL/GenBank/DDBJ databases">
        <authorList>
            <person name="Gilroy R."/>
        </authorList>
    </citation>
    <scope>NUCLEOTIDE SEQUENCE</scope>
    <source>
        <strain evidence="14">CHK135-1449</strain>
    </source>
</reference>
<evidence type="ECO:0000256" key="6">
    <source>
        <dbReference type="ARBA" id="ARBA00022723"/>
    </source>
</evidence>
<comment type="subcellular location">
    <subcellularLocation>
        <location evidence="1 13">Cell membrane</location>
        <topology evidence="1 13">Multi-pass membrane protein</topology>
    </subcellularLocation>
</comment>
<evidence type="ECO:0000256" key="5">
    <source>
        <dbReference type="ARBA" id="ARBA00022692"/>
    </source>
</evidence>
<evidence type="ECO:0000256" key="12">
    <source>
        <dbReference type="ARBA" id="ARBA00023136"/>
    </source>
</evidence>
<dbReference type="InterPro" id="IPR003689">
    <property type="entry name" value="ZIP"/>
</dbReference>
<comment type="caution">
    <text evidence="14">The sequence shown here is derived from an EMBL/GenBank/DDBJ whole genome shotgun (WGS) entry which is preliminary data.</text>
</comment>
<feature type="binding site" description="M2 metal binding site" evidence="13">
    <location>
        <position position="195"/>
    </location>
    <ligand>
        <name>Fe(2+)</name>
        <dbReference type="ChEBI" id="CHEBI:29033"/>
    </ligand>
</feature>
<keyword evidence="6" id="KW-0479">Metal-binding</keyword>
<keyword evidence="11 13" id="KW-0406">Ion transport</keyword>
<evidence type="ECO:0000256" key="13">
    <source>
        <dbReference type="HAMAP-Rule" id="MF_00548"/>
    </source>
</evidence>
<feature type="transmembrane region" description="Helical" evidence="13">
    <location>
        <begin position="183"/>
        <end position="207"/>
    </location>
</feature>
<feature type="transmembrane region" description="Helical" evidence="13">
    <location>
        <begin position="155"/>
        <end position="176"/>
    </location>
</feature>
<evidence type="ECO:0000256" key="9">
    <source>
        <dbReference type="ARBA" id="ARBA00022989"/>
    </source>
</evidence>
<dbReference type="PANTHER" id="PTHR11040">
    <property type="entry name" value="ZINC/IRON TRANSPORTER"/>
    <property type="match status" value="1"/>
</dbReference>
<dbReference type="Proteomes" id="UP000787156">
    <property type="component" value="Unassembled WGS sequence"/>
</dbReference>
<reference evidence="14" key="1">
    <citation type="journal article" date="2021" name="PeerJ">
        <title>Extensive microbial diversity within the chicken gut microbiome revealed by metagenomics and culture.</title>
        <authorList>
            <person name="Gilroy R."/>
            <person name="Ravi A."/>
            <person name="Getino M."/>
            <person name="Pursley I."/>
            <person name="Horton D.L."/>
            <person name="Alikhan N.F."/>
            <person name="Baker D."/>
            <person name="Gharbi K."/>
            <person name="Hall N."/>
            <person name="Watson M."/>
            <person name="Adriaenssens E.M."/>
            <person name="Foster-Nyarko E."/>
            <person name="Jarju S."/>
            <person name="Secka A."/>
            <person name="Antonio M."/>
            <person name="Oren A."/>
            <person name="Chaudhuri R.R."/>
            <person name="La Ragione R."/>
            <person name="Hildebrand F."/>
            <person name="Pallen M.J."/>
        </authorList>
    </citation>
    <scope>NUCLEOTIDE SEQUENCE</scope>
    <source>
        <strain evidence="14">CHK135-1449</strain>
    </source>
</reference>
<feature type="binding site" description="M2 metal binding site" evidence="13">
    <location>
        <position position="134"/>
    </location>
    <ligand>
        <name>Fe(2+)</name>
        <dbReference type="ChEBI" id="CHEBI:29033"/>
    </ligand>
</feature>
<feature type="transmembrane region" description="Helical" evidence="13">
    <location>
        <begin position="77"/>
        <end position="99"/>
    </location>
</feature>